<dbReference type="AlphaFoldDB" id="E4PN85"/>
<dbReference type="PATRIC" id="fig|225937.3.peg.2980"/>
<dbReference type="EMBL" id="CP001978">
    <property type="protein sequence ID" value="ADP98718.1"/>
    <property type="molecule type" value="Genomic_DNA"/>
</dbReference>
<dbReference type="InterPro" id="IPR007357">
    <property type="entry name" value="PhrB-like"/>
</dbReference>
<reference evidence="2" key="2">
    <citation type="submission" date="2010-02" db="EMBL/GenBank/DDBJ databases">
        <title>Complete genome sequence of Marinobacter adhaerens type strain (HP15).</title>
        <authorList>
            <person name="Gaerdes A.A.M."/>
            <person name="Kaeppel E."/>
            <person name="Shezad A."/>
            <person name="Seebah S."/>
            <person name="Teeling H."/>
            <person name="Yarza P."/>
            <person name="Gloeckner F.O."/>
            <person name="Ullrich M.S."/>
        </authorList>
    </citation>
    <scope>NUCLEOTIDE SEQUENCE [LARGE SCALE GENOMIC DNA]</scope>
    <source>
        <strain evidence="2">DSM 23420 / HP15</strain>
    </source>
</reference>
<dbReference type="HOGENOM" id="CLU_031632_1_0_6"/>
<reference evidence="1 2" key="1">
    <citation type="journal article" date="2010" name="Stand. Genomic Sci.">
        <title>Complete genome sequence of Marinobacter adhaerens type strain (HP15), a diatom-interacting marine microorganism.</title>
        <authorList>
            <person name="Gardes A."/>
            <person name="Kaeppel E."/>
            <person name="Shehzad A."/>
            <person name="Seebah S."/>
            <person name="Teeling H."/>
            <person name="Yarza P."/>
            <person name="Glockner F.O."/>
            <person name="Grossart H.P."/>
            <person name="Ullrich M.S."/>
        </authorList>
    </citation>
    <scope>NUCLEOTIDE SEQUENCE [LARGE SCALE GENOMIC DNA]</scope>
    <source>
        <strain evidence="2">DSM 23420 / HP15</strain>
    </source>
</reference>
<name>E4PN85_MARAH</name>
<dbReference type="InterPro" id="IPR014729">
    <property type="entry name" value="Rossmann-like_a/b/a_fold"/>
</dbReference>
<dbReference type="KEGG" id="mad:HP15_2954"/>
<dbReference type="eggNOG" id="COG3046">
    <property type="taxonomic scope" value="Bacteria"/>
</dbReference>
<gene>
    <name evidence="1" type="ordered locus">HP15_2954</name>
</gene>
<dbReference type="Gene3D" id="1.25.40.80">
    <property type="match status" value="1"/>
</dbReference>
<proteinExistence type="predicted"/>
<evidence type="ECO:0000313" key="2">
    <source>
        <dbReference type="Proteomes" id="UP000007077"/>
    </source>
</evidence>
<dbReference type="InterPro" id="IPR052551">
    <property type="entry name" value="UV-DNA_repair_photolyase"/>
</dbReference>
<organism evidence="1 2">
    <name type="scientific">Marinobacter adhaerens (strain DSM 23420 / HP15)</name>
    <dbReference type="NCBI Taxonomy" id="225937"/>
    <lineage>
        <taxon>Bacteria</taxon>
        <taxon>Pseudomonadati</taxon>
        <taxon>Pseudomonadota</taxon>
        <taxon>Gammaproteobacteria</taxon>
        <taxon>Pseudomonadales</taxon>
        <taxon>Marinobacteraceae</taxon>
        <taxon>Marinobacter</taxon>
    </lineage>
</organism>
<dbReference type="Pfam" id="PF04244">
    <property type="entry name" value="DPRP"/>
    <property type="match status" value="1"/>
</dbReference>
<dbReference type="InterPro" id="IPR036134">
    <property type="entry name" value="Crypto/Photolyase_FAD-like_sf"/>
</dbReference>
<dbReference type="PANTHER" id="PTHR38657">
    <property type="entry name" value="SLR1343 PROTEIN"/>
    <property type="match status" value="1"/>
</dbReference>
<accession>E4PN85</accession>
<dbReference type="GO" id="GO:0016829">
    <property type="term" value="F:lyase activity"/>
    <property type="evidence" value="ECO:0007669"/>
    <property type="project" value="UniProtKB-KW"/>
</dbReference>
<keyword evidence="1" id="KW-0456">Lyase</keyword>
<dbReference type="Gene3D" id="3.40.50.620">
    <property type="entry name" value="HUPs"/>
    <property type="match status" value="1"/>
</dbReference>
<dbReference type="PANTHER" id="PTHR38657:SF1">
    <property type="entry name" value="SLR1343 PROTEIN"/>
    <property type="match status" value="1"/>
</dbReference>
<dbReference type="Proteomes" id="UP000007077">
    <property type="component" value="Chromosome"/>
</dbReference>
<dbReference type="Gene3D" id="1.10.10.1710">
    <property type="entry name" value="Deoxyribodipyrimidine photolyase-related"/>
    <property type="match status" value="1"/>
</dbReference>
<dbReference type="STRING" id="225937.HP15_2954"/>
<dbReference type="SUPFAM" id="SSF48173">
    <property type="entry name" value="Cryptochrome/photolyase FAD-binding domain"/>
    <property type="match status" value="1"/>
</dbReference>
<dbReference type="Gene3D" id="1.10.579.10">
    <property type="entry name" value="DNA Cyclobutane Dipyrimidine Photolyase, subunit A, domain 3"/>
    <property type="match status" value="1"/>
</dbReference>
<sequence length="529" mass="60916">MVYPFVGIARSFLIGGFPSMANLILILGDQLTRNISALDNADKDRDLVVMAEVHEEASYTNHHKKKIVLLFSAMRHFARQLESDGWQVHYQAYHPDNEHQSLEAVVGEQVKQIIAKSVITTECGEWRLHEQISGWHERLGVPVEIRPDSRFIATKQEFADWAEGRKQLRMEFFYREMRRKTGLLMTSDGEPEGGQWNFDADNRKKWTGKPPAPAPFRIEPDAITQEVIALVDEHFSDHFGTTDDFHFAVTAEDAQAALEHFIDYALPCFGDYQDAISDNEDWLFHSILSPYINSGLLDPVAVCEAAAQAWYSGRAPINAVEGFVRQILGWREFVRGIYWMNMPGYAKENRLGNTRALPWFYWTGDTKMRCMHKAIDATRRNAYAHHIQRLMVTGNFALLAGIKPEEICDWYLAVYADAYDWVELPNVLGMVMHADGGYLGSKPYAASGKYIQRMSDHCANCHYKVNKATEDDACPFNALYWHFIDRHRDDFAKNPRMGMMYRNWDKQKPEKREALLQRAEYLLANVEQL</sequence>
<protein>
    <submittedName>
        <fullName evidence="1">Deoxyribodipyrimidine photolyase-related protein</fullName>
    </submittedName>
</protein>
<evidence type="ECO:0000313" key="1">
    <source>
        <dbReference type="EMBL" id="ADP98718.1"/>
    </source>
</evidence>